<protein>
    <submittedName>
        <fullName evidence="2">AAA family ATPase</fullName>
    </submittedName>
</protein>
<name>A0A3G4ZQL4_9VIRU</name>
<dbReference type="Pfam" id="PF22942">
    <property type="entry name" value="DUF7025"/>
    <property type="match status" value="1"/>
</dbReference>
<dbReference type="InterPro" id="IPR003959">
    <property type="entry name" value="ATPase_AAA_core"/>
</dbReference>
<dbReference type="Pfam" id="PF00004">
    <property type="entry name" value="AAA"/>
    <property type="match status" value="1"/>
</dbReference>
<gene>
    <name evidence="2" type="ORF">Terrestrivirus9_51</name>
</gene>
<dbReference type="EMBL" id="MK071987">
    <property type="protein sequence ID" value="AYV76614.1"/>
    <property type="molecule type" value="Genomic_DNA"/>
</dbReference>
<accession>A0A3G4ZQL4</accession>
<dbReference type="GO" id="GO:0005524">
    <property type="term" value="F:ATP binding"/>
    <property type="evidence" value="ECO:0007669"/>
    <property type="project" value="InterPro"/>
</dbReference>
<dbReference type="InterPro" id="IPR003593">
    <property type="entry name" value="AAA+_ATPase"/>
</dbReference>
<dbReference type="InterPro" id="IPR027417">
    <property type="entry name" value="P-loop_NTPase"/>
</dbReference>
<evidence type="ECO:0000259" key="1">
    <source>
        <dbReference type="SMART" id="SM00382"/>
    </source>
</evidence>
<dbReference type="CDD" id="cd19481">
    <property type="entry name" value="RecA-like_protease"/>
    <property type="match status" value="1"/>
</dbReference>
<sequence>MDYNFLPLAADKLTIIVDGNVKEAQYLHFSKGFNEEVMKVLLELTDDEHFYNAECIVPVEMFLPYVNSINAKAEAGVDPLLPLALFLSEYYREKNEQFEKMSADEKITFDHLPKLYTIGKEFLAKHHGEYVATVISETKVVTDMFGGKHLQITGPFIMSTGKHFVLKDKTFTISQFGGLRYRKDLPVMLLEDFPEKKTDLVERGKLFKKYGLGAKHVHYTGNMFRMSYYGPVYFKAEGRCMADTVGYDAMNPSSSGRYDMENHNYGGHGHKAANNVCDADLPEEILHRTWPILRGFSFASKSWGEMFVRNASDIKFDDNAFEYLVLPQEKKELAKALITNVDKCFTDIITGKSGGCIFLLYGPPGTGKTLTCEAIAELLHRPLYSITVGELGITPQDLEHKLVQILDIANSWDAVILIDEADIFLEKRTENDIIRNAMVGIFLRLLERHQGVMFLTTNRANSMDEAFRSRISVVFEYEKLSQDTKYKVWQNLLNASKVTIKDADVHKLLAHELNGRQIKNAIRMAQCLAFDRKEEFGFDQLQTVIKHM</sequence>
<organism evidence="2">
    <name type="scientific">Terrestrivirus sp</name>
    <dbReference type="NCBI Taxonomy" id="2487775"/>
    <lineage>
        <taxon>Viruses</taxon>
        <taxon>Varidnaviria</taxon>
        <taxon>Bamfordvirae</taxon>
        <taxon>Nucleocytoviricota</taxon>
        <taxon>Megaviricetes</taxon>
        <taxon>Imitervirales</taxon>
        <taxon>Mimiviridae</taxon>
        <taxon>Klosneuvirinae</taxon>
    </lineage>
</organism>
<proteinExistence type="predicted"/>
<feature type="domain" description="AAA+ ATPase" evidence="1">
    <location>
        <begin position="354"/>
        <end position="481"/>
    </location>
</feature>
<dbReference type="Gene3D" id="3.40.50.300">
    <property type="entry name" value="P-loop containing nucleotide triphosphate hydrolases"/>
    <property type="match status" value="1"/>
</dbReference>
<dbReference type="PANTHER" id="PTHR46411">
    <property type="entry name" value="FAMILY ATPASE, PUTATIVE-RELATED"/>
    <property type="match status" value="1"/>
</dbReference>
<dbReference type="GO" id="GO:0016887">
    <property type="term" value="F:ATP hydrolysis activity"/>
    <property type="evidence" value="ECO:0007669"/>
    <property type="project" value="InterPro"/>
</dbReference>
<evidence type="ECO:0000313" key="2">
    <source>
        <dbReference type="EMBL" id="AYV76614.1"/>
    </source>
</evidence>
<dbReference type="SMART" id="SM00382">
    <property type="entry name" value="AAA"/>
    <property type="match status" value="1"/>
</dbReference>
<dbReference type="PANTHER" id="PTHR46411:SF3">
    <property type="entry name" value="AAA+ ATPASE DOMAIN-CONTAINING PROTEIN"/>
    <property type="match status" value="1"/>
</dbReference>
<dbReference type="InterPro" id="IPR054289">
    <property type="entry name" value="DUF7025"/>
</dbReference>
<reference evidence="2" key="1">
    <citation type="submission" date="2018-10" db="EMBL/GenBank/DDBJ databases">
        <title>Hidden diversity of soil giant viruses.</title>
        <authorList>
            <person name="Schulz F."/>
            <person name="Alteio L."/>
            <person name="Goudeau D."/>
            <person name="Ryan E.M."/>
            <person name="Malmstrom R.R."/>
            <person name="Blanchard J."/>
            <person name="Woyke T."/>
        </authorList>
    </citation>
    <scope>NUCLEOTIDE SEQUENCE</scope>
    <source>
        <strain evidence="2">TEV1</strain>
    </source>
</reference>
<dbReference type="SUPFAM" id="SSF52540">
    <property type="entry name" value="P-loop containing nucleoside triphosphate hydrolases"/>
    <property type="match status" value="1"/>
</dbReference>